<reference evidence="2" key="1">
    <citation type="journal article" date="2020" name="Stud. Mycol.">
        <title>101 Dothideomycetes genomes: a test case for predicting lifestyles and emergence of pathogens.</title>
        <authorList>
            <person name="Haridas S."/>
            <person name="Albert R."/>
            <person name="Binder M."/>
            <person name="Bloem J."/>
            <person name="Labutti K."/>
            <person name="Salamov A."/>
            <person name="Andreopoulos B."/>
            <person name="Baker S."/>
            <person name="Barry K."/>
            <person name="Bills G."/>
            <person name="Bluhm B."/>
            <person name="Cannon C."/>
            <person name="Castanera R."/>
            <person name="Culley D."/>
            <person name="Daum C."/>
            <person name="Ezra D."/>
            <person name="Gonzalez J."/>
            <person name="Henrissat B."/>
            <person name="Kuo A."/>
            <person name="Liang C."/>
            <person name="Lipzen A."/>
            <person name="Lutzoni F."/>
            <person name="Magnuson J."/>
            <person name="Mondo S."/>
            <person name="Nolan M."/>
            <person name="Ohm R."/>
            <person name="Pangilinan J."/>
            <person name="Park H.-J."/>
            <person name="Ramirez L."/>
            <person name="Alfaro M."/>
            <person name="Sun H."/>
            <person name="Tritt A."/>
            <person name="Yoshinaga Y."/>
            <person name="Zwiers L.-H."/>
            <person name="Turgeon B."/>
            <person name="Goodwin S."/>
            <person name="Spatafora J."/>
            <person name="Crous P."/>
            <person name="Grigoriev I."/>
        </authorList>
    </citation>
    <scope>NUCLEOTIDE SEQUENCE</scope>
    <source>
        <strain evidence="2">ATCC 16933</strain>
    </source>
</reference>
<evidence type="ECO:0000256" key="1">
    <source>
        <dbReference type="SAM" id="MobiDB-lite"/>
    </source>
</evidence>
<gene>
    <name evidence="2" type="ORF">BDY21DRAFT_403157</name>
</gene>
<accession>A0A6A6PAL2</accession>
<proteinExistence type="predicted"/>
<feature type="compositionally biased region" description="Pro residues" evidence="1">
    <location>
        <begin position="31"/>
        <end position="40"/>
    </location>
</feature>
<name>A0A6A6PAL2_9PEZI</name>
<feature type="region of interest" description="Disordered" evidence="1">
    <location>
        <begin position="168"/>
        <end position="188"/>
    </location>
</feature>
<dbReference type="Proteomes" id="UP000799766">
    <property type="component" value="Unassembled WGS sequence"/>
</dbReference>
<dbReference type="AlphaFoldDB" id="A0A6A6PAL2"/>
<dbReference type="EMBL" id="MU001672">
    <property type="protein sequence ID" value="KAF2461021.1"/>
    <property type="molecule type" value="Genomic_DNA"/>
</dbReference>
<feature type="region of interest" description="Disordered" evidence="1">
    <location>
        <begin position="19"/>
        <end position="68"/>
    </location>
</feature>
<evidence type="ECO:0000313" key="3">
    <source>
        <dbReference type="Proteomes" id="UP000799766"/>
    </source>
</evidence>
<protein>
    <submittedName>
        <fullName evidence="2">Uncharacterized protein</fullName>
    </submittedName>
</protein>
<evidence type="ECO:0000313" key="2">
    <source>
        <dbReference type="EMBL" id="KAF2461021.1"/>
    </source>
</evidence>
<organism evidence="2 3">
    <name type="scientific">Lineolata rhizophorae</name>
    <dbReference type="NCBI Taxonomy" id="578093"/>
    <lineage>
        <taxon>Eukaryota</taxon>
        <taxon>Fungi</taxon>
        <taxon>Dikarya</taxon>
        <taxon>Ascomycota</taxon>
        <taxon>Pezizomycotina</taxon>
        <taxon>Dothideomycetes</taxon>
        <taxon>Dothideomycetes incertae sedis</taxon>
        <taxon>Lineolatales</taxon>
        <taxon>Lineolataceae</taxon>
        <taxon>Lineolata</taxon>
    </lineage>
</organism>
<feature type="compositionally biased region" description="Polar residues" evidence="1">
    <location>
        <begin position="59"/>
        <end position="68"/>
    </location>
</feature>
<sequence>MYVGIILACRLSAVKGNFARTRNDSNGTDPPGIPIPPLRPSDPGSREQISTGAYEASTPAASSRHAGTTTPALTARVWLRTALHLDSSTTVCGSAPTVAAPASRRRFSLTTGVTRILKGAHGAVADGNYVLVPGGRSRRMETLSVDSSSRRCDAAAGTTALEIPLSFENDESDPATWEETRGRPWPSW</sequence>
<keyword evidence="3" id="KW-1185">Reference proteome</keyword>